<keyword evidence="2" id="KW-1185">Reference proteome</keyword>
<name>A0A9N8L0S3_CHRIL</name>
<proteinExistence type="predicted"/>
<evidence type="ECO:0000313" key="2">
    <source>
        <dbReference type="Proteomes" id="UP001154114"/>
    </source>
</evidence>
<accession>A0A9N8L0S3</accession>
<organism evidence="1 2">
    <name type="scientific">Chrysodeixis includens</name>
    <name type="common">Soybean looper</name>
    <name type="synonym">Pseudoplusia includens</name>
    <dbReference type="NCBI Taxonomy" id="689277"/>
    <lineage>
        <taxon>Eukaryota</taxon>
        <taxon>Metazoa</taxon>
        <taxon>Ecdysozoa</taxon>
        <taxon>Arthropoda</taxon>
        <taxon>Hexapoda</taxon>
        <taxon>Insecta</taxon>
        <taxon>Pterygota</taxon>
        <taxon>Neoptera</taxon>
        <taxon>Endopterygota</taxon>
        <taxon>Lepidoptera</taxon>
        <taxon>Glossata</taxon>
        <taxon>Ditrysia</taxon>
        <taxon>Noctuoidea</taxon>
        <taxon>Noctuidae</taxon>
        <taxon>Plusiinae</taxon>
        <taxon>Chrysodeixis</taxon>
    </lineage>
</organism>
<protein>
    <submittedName>
        <fullName evidence="1">Uncharacterized protein</fullName>
    </submittedName>
</protein>
<reference evidence="1" key="1">
    <citation type="submission" date="2021-12" db="EMBL/GenBank/DDBJ databases">
        <authorList>
            <person name="King R."/>
        </authorList>
    </citation>
    <scope>NUCLEOTIDE SEQUENCE</scope>
</reference>
<dbReference type="AlphaFoldDB" id="A0A9N8L0S3"/>
<gene>
    <name evidence="1" type="ORF">CINC_LOCUS5964</name>
</gene>
<dbReference type="EMBL" id="LR824005">
    <property type="protein sequence ID" value="CAD0195115.1"/>
    <property type="molecule type" value="Genomic_DNA"/>
</dbReference>
<sequence>MLCLNVINYIVFKFFIKVVISRVSCNKLSRLRCAYMSKYTCLIRSNIFVIIRNLRAVLFYGSLYIFKERKLWMLKRKFADLLTEMTLHVFKQPLLLFKIPNTDMDINSVLQTAMHVFLRTGYFF</sequence>
<evidence type="ECO:0000313" key="1">
    <source>
        <dbReference type="EMBL" id="CAD0195115.1"/>
    </source>
</evidence>
<dbReference type="Proteomes" id="UP001154114">
    <property type="component" value="Chromosome 2"/>
</dbReference>